<dbReference type="PIR" id="JN0634">
    <property type="entry name" value="JN0634"/>
</dbReference>
<keyword evidence="5" id="KW-0788">Thiol protease</keyword>
<dbReference type="Pfam" id="PF08246">
    <property type="entry name" value="Inhibitor_I29"/>
    <property type="match status" value="1"/>
</dbReference>
<keyword evidence="6" id="KW-0865">Zymogen</keyword>
<dbReference type="CDD" id="cd02248">
    <property type="entry name" value="Peptidase_C1A"/>
    <property type="match status" value="1"/>
</dbReference>
<evidence type="ECO:0000259" key="9">
    <source>
        <dbReference type="SMART" id="SM00645"/>
    </source>
</evidence>
<dbReference type="MEROPS" id="C01.003"/>
<dbReference type="PROSITE" id="PS00639">
    <property type="entry name" value="THIOL_PROTEASE_HIS"/>
    <property type="match status" value="1"/>
</dbReference>
<protein>
    <submittedName>
        <fullName evidence="11">Papaya proteinase omega</fullName>
        <ecNumber evidence="11">3.4.22.6</ecNumber>
    </submittedName>
</protein>
<evidence type="ECO:0000256" key="6">
    <source>
        <dbReference type="ARBA" id="ARBA00023145"/>
    </source>
</evidence>
<dbReference type="InterPro" id="IPR025660">
    <property type="entry name" value="Pept_his_AS"/>
</dbReference>
<dbReference type="InterPro" id="IPR013128">
    <property type="entry name" value="Peptidase_C1A"/>
</dbReference>
<accession>Q42673</accession>
<dbReference type="InterPro" id="IPR038765">
    <property type="entry name" value="Papain-like_cys_pep_sf"/>
</dbReference>
<dbReference type="GO" id="GO:0008234">
    <property type="term" value="F:cysteine-type peptidase activity"/>
    <property type="evidence" value="ECO:0007669"/>
    <property type="project" value="UniProtKB-KW"/>
</dbReference>
<dbReference type="PROSITE" id="PS00640">
    <property type="entry name" value="THIOL_PROTEASE_ASN"/>
    <property type="match status" value="1"/>
</dbReference>
<dbReference type="SMART" id="SM00848">
    <property type="entry name" value="Inhibitor_I29"/>
    <property type="match status" value="1"/>
</dbReference>
<keyword evidence="3 8" id="KW-0732">Signal</keyword>
<dbReference type="AlphaFoldDB" id="Q42673"/>
<organism evidence="11">
    <name type="scientific">Carica papaya</name>
    <name type="common">Papaya</name>
    <dbReference type="NCBI Taxonomy" id="3649"/>
    <lineage>
        <taxon>Eukaryota</taxon>
        <taxon>Viridiplantae</taxon>
        <taxon>Streptophyta</taxon>
        <taxon>Embryophyta</taxon>
        <taxon>Tracheophyta</taxon>
        <taxon>Spermatophyta</taxon>
        <taxon>Magnoliopsida</taxon>
        <taxon>eudicotyledons</taxon>
        <taxon>Gunneridae</taxon>
        <taxon>Pentapetalae</taxon>
        <taxon>rosids</taxon>
        <taxon>malvids</taxon>
        <taxon>Brassicales</taxon>
        <taxon>Caricaceae</taxon>
        <taxon>Carica</taxon>
    </lineage>
</organism>
<keyword evidence="4 11" id="KW-0378">Hydrolase</keyword>
<evidence type="ECO:0000313" key="11">
    <source>
        <dbReference type="EMBL" id="CAA49504.1"/>
    </source>
</evidence>
<reference evidence="11" key="1">
    <citation type="journal article" date="1993" name="Gene">
        <title>Nucleotide sequence and expression in Escherichia coli of cDNAs encoding papaya proteinase omega from Carica papaya.</title>
        <authorList>
            <person name="Revell D.F."/>
            <person name="Cummings N.J."/>
            <person name="Baker K.C."/>
            <person name="Collins M.E."/>
            <person name="Taylor M.A."/>
            <person name="Sumner I.G."/>
            <person name="Pickersgill R.W."/>
            <person name="Connerton I.F."/>
            <person name="Goodenough P.W."/>
        </authorList>
    </citation>
    <scope>NUCLEOTIDE SEQUENCE</scope>
    <source>
        <tissue evidence="11">Leaf &amp; fruit</tissue>
    </source>
</reference>
<dbReference type="SUPFAM" id="SSF54001">
    <property type="entry name" value="Cysteine proteinases"/>
    <property type="match status" value="1"/>
</dbReference>
<feature type="chain" id="PRO_5018783106" evidence="8">
    <location>
        <begin position="27"/>
        <end position="367"/>
    </location>
</feature>
<feature type="domain" description="Peptidase C1A papain C-terminal" evidence="9">
    <location>
        <begin position="133"/>
        <end position="346"/>
    </location>
</feature>
<dbReference type="InterPro" id="IPR013201">
    <property type="entry name" value="Prot_inhib_I29"/>
</dbReference>
<dbReference type="InterPro" id="IPR000668">
    <property type="entry name" value="Peptidase_C1A_C"/>
</dbReference>
<dbReference type="EC" id="3.4.22.6" evidence="11"/>
<proteinExistence type="evidence at transcript level"/>
<dbReference type="EMBL" id="X69877">
    <property type="protein sequence ID" value="CAA49504.1"/>
    <property type="molecule type" value="mRNA"/>
</dbReference>
<dbReference type="GO" id="GO:0006508">
    <property type="term" value="P:proteolysis"/>
    <property type="evidence" value="ECO:0007669"/>
    <property type="project" value="UniProtKB-KW"/>
</dbReference>
<evidence type="ECO:0000256" key="7">
    <source>
        <dbReference type="ARBA" id="ARBA00023157"/>
    </source>
</evidence>
<dbReference type="InterPro" id="IPR025661">
    <property type="entry name" value="Pept_asp_AS"/>
</dbReference>
<dbReference type="InterPro" id="IPR039417">
    <property type="entry name" value="Peptidase_C1A_papain-like"/>
</dbReference>
<dbReference type="Gene3D" id="3.90.70.10">
    <property type="entry name" value="Cysteine proteinases"/>
    <property type="match status" value="1"/>
</dbReference>
<evidence type="ECO:0000256" key="4">
    <source>
        <dbReference type="ARBA" id="ARBA00022801"/>
    </source>
</evidence>
<dbReference type="InterPro" id="IPR000169">
    <property type="entry name" value="Pept_cys_AS"/>
</dbReference>
<sequence length="367" mass="40995">MAMIPSISKLLFVAICLFVHMSVSFGDFSIVGYSQDDLTSTERLIQLFNSWMLNHNKFYENVDEKLYRFEIFKDNLNYIDETNKKNNSYRLGLNEFADLSNDEFNEKYVGSLIDATIEQSYDEEFINEDIVNLPENVDWRKKGAVTPVRHQGSCGSCWAFSAVATVEGINKIRTGKLVELSEQELVDCERRSHGCKGGYPPYALEYVAKNGIHLRSKYPYKAKQGTCRAKQVGGPIVKTSGVGRVQPNNEGNLLNAIAKQPVSVVVESKGRPFQLYKGGIFEGPCGTKVDHAVTAVGYGKSGGKGYILIKNSWGTAWGEKGYIRIKRAPGNSPGVCGLYKSSYYPIKNRDNGRIQIRPSSQHLTSHE</sequence>
<comment type="similarity">
    <text evidence="1">Belongs to the peptidase C1 family.</text>
</comment>
<evidence type="ECO:0000256" key="2">
    <source>
        <dbReference type="ARBA" id="ARBA00022670"/>
    </source>
</evidence>
<dbReference type="PRINTS" id="PR00705">
    <property type="entry name" value="PAPAIN"/>
</dbReference>
<evidence type="ECO:0000256" key="1">
    <source>
        <dbReference type="ARBA" id="ARBA00008455"/>
    </source>
</evidence>
<evidence type="ECO:0000256" key="8">
    <source>
        <dbReference type="SAM" id="SignalP"/>
    </source>
</evidence>
<evidence type="ECO:0000256" key="5">
    <source>
        <dbReference type="ARBA" id="ARBA00022807"/>
    </source>
</evidence>
<gene>
    <name evidence="11" type="primary">omegaii</name>
</gene>
<dbReference type="Allergome" id="1539">
    <property type="allergen name" value="Cari p Endoproteinase"/>
</dbReference>
<dbReference type="SMART" id="SM00645">
    <property type="entry name" value="Pept_C1"/>
    <property type="match status" value="1"/>
</dbReference>
<dbReference type="Pfam" id="PF00112">
    <property type="entry name" value="Peptidase_C1"/>
    <property type="match status" value="1"/>
</dbReference>
<dbReference type="PANTHER" id="PTHR12411">
    <property type="entry name" value="CYSTEINE PROTEASE FAMILY C1-RELATED"/>
    <property type="match status" value="1"/>
</dbReference>
<feature type="signal peptide" evidence="8">
    <location>
        <begin position="1"/>
        <end position="26"/>
    </location>
</feature>
<evidence type="ECO:0000259" key="10">
    <source>
        <dbReference type="SMART" id="SM00848"/>
    </source>
</evidence>
<keyword evidence="2" id="KW-0645">Protease</keyword>
<dbReference type="PROSITE" id="PS00139">
    <property type="entry name" value="THIOL_PROTEASE_CYS"/>
    <property type="match status" value="1"/>
</dbReference>
<feature type="domain" description="Cathepsin propeptide inhibitor" evidence="10">
    <location>
        <begin position="48"/>
        <end position="104"/>
    </location>
</feature>
<keyword evidence="7" id="KW-1015">Disulfide bond</keyword>
<dbReference type="FunFam" id="3.90.70.10:FF:000204">
    <property type="entry name" value="Papain"/>
    <property type="match status" value="1"/>
</dbReference>
<evidence type="ECO:0000256" key="3">
    <source>
        <dbReference type="ARBA" id="ARBA00022729"/>
    </source>
</evidence>
<dbReference type="SMR" id="Q42673"/>
<name>Q42673_CARPA</name>